<evidence type="ECO:0000259" key="3">
    <source>
        <dbReference type="SMART" id="SM00961"/>
    </source>
</evidence>
<name>A0A6N4REI1_BLAVI</name>
<protein>
    <submittedName>
        <fullName evidence="4">Ribulose bisphosphate carboxylase small subunit</fullName>
    </submittedName>
</protein>
<dbReference type="Gene3D" id="3.30.190.10">
    <property type="entry name" value="Ribulose bisphosphate carboxylase, small subunit"/>
    <property type="match status" value="1"/>
</dbReference>
<dbReference type="InterPro" id="IPR000894">
    <property type="entry name" value="RuBisCO_ssu_dom"/>
</dbReference>
<feature type="domain" description="Ribulose bisphosphate carboxylase small subunit" evidence="3">
    <location>
        <begin position="2"/>
        <end position="108"/>
    </location>
</feature>
<dbReference type="InterPro" id="IPR024681">
    <property type="entry name" value="RuBisCO_ssu"/>
</dbReference>
<dbReference type="SMART" id="SM00961">
    <property type="entry name" value="RuBisCO_small"/>
    <property type="match status" value="1"/>
</dbReference>
<keyword evidence="2" id="KW-0120">Carbon dioxide fixation</keyword>
<reference evidence="4 5" key="1">
    <citation type="journal article" date="2017" name="Nat. Commun.">
        <title>In situ click chemistry generation of cyclooxygenase-2 inhibitors.</title>
        <authorList>
            <person name="Bhardwaj A."/>
            <person name="Kaur J."/>
            <person name="Wuest M."/>
            <person name="Wuest F."/>
        </authorList>
    </citation>
    <scope>NUCLEOTIDE SEQUENCE [LARGE SCALE GENOMIC DNA]</scope>
    <source>
        <strain evidence="4">S2_018_000_R2_106</strain>
    </source>
</reference>
<keyword evidence="1" id="KW-0113">Calvin cycle</keyword>
<evidence type="ECO:0000313" key="4">
    <source>
        <dbReference type="EMBL" id="TKW61424.1"/>
    </source>
</evidence>
<dbReference type="PRINTS" id="PR00152">
    <property type="entry name" value="RUBISCOSMALL"/>
</dbReference>
<comment type="caution">
    <text evidence="4">The sequence shown here is derived from an EMBL/GenBank/DDBJ whole genome shotgun (WGS) entry which is preliminary data.</text>
</comment>
<proteinExistence type="predicted"/>
<dbReference type="InterPro" id="IPR036385">
    <property type="entry name" value="RuBisCO_ssu_sf"/>
</dbReference>
<dbReference type="EMBL" id="VAFM01000001">
    <property type="protein sequence ID" value="TKW61424.1"/>
    <property type="molecule type" value="Genomic_DNA"/>
</dbReference>
<gene>
    <name evidence="4" type="ORF">DI628_02035</name>
</gene>
<accession>A0A6N4REI1</accession>
<dbReference type="Pfam" id="PF00101">
    <property type="entry name" value="RuBisCO_small"/>
    <property type="match status" value="1"/>
</dbReference>
<dbReference type="PANTHER" id="PTHR31262">
    <property type="entry name" value="RIBULOSE BISPHOSPHATE CARBOXYLASE SMALL CHAIN 1, CHLOROPLASTIC"/>
    <property type="match status" value="1"/>
</dbReference>
<dbReference type="AlphaFoldDB" id="A0A6N4REI1"/>
<evidence type="ECO:0000313" key="5">
    <source>
        <dbReference type="Proteomes" id="UP000320948"/>
    </source>
</evidence>
<evidence type="ECO:0000256" key="2">
    <source>
        <dbReference type="ARBA" id="ARBA00023300"/>
    </source>
</evidence>
<dbReference type="SUPFAM" id="SSF55239">
    <property type="entry name" value="RuBisCO, small subunit"/>
    <property type="match status" value="1"/>
</dbReference>
<sequence length="112" mass="12596">MRFETFAFLPPMGPTQIEAQVTHALSQGWVPMIEYTENPNSADFYWRQWPIAATRVNATTGVAELASAAQISSQMESCARRNPYAFIRFSAYNPQTRQTAMSFVAKTPQEGQ</sequence>
<dbReference type="GO" id="GO:0019253">
    <property type="term" value="P:reductive pentose-phosphate cycle"/>
    <property type="evidence" value="ECO:0007669"/>
    <property type="project" value="UniProtKB-KW"/>
</dbReference>
<dbReference type="Proteomes" id="UP000320948">
    <property type="component" value="Unassembled WGS sequence"/>
</dbReference>
<organism evidence="4 5">
    <name type="scientific">Blastochloris viridis</name>
    <name type="common">Rhodopseudomonas viridis</name>
    <dbReference type="NCBI Taxonomy" id="1079"/>
    <lineage>
        <taxon>Bacteria</taxon>
        <taxon>Pseudomonadati</taxon>
        <taxon>Pseudomonadota</taxon>
        <taxon>Alphaproteobacteria</taxon>
        <taxon>Hyphomicrobiales</taxon>
        <taxon>Blastochloridaceae</taxon>
        <taxon>Blastochloris</taxon>
    </lineage>
</organism>
<evidence type="ECO:0000256" key="1">
    <source>
        <dbReference type="ARBA" id="ARBA00022567"/>
    </source>
</evidence>